<protein>
    <submittedName>
        <fullName evidence="2">Uncharacterized protein</fullName>
    </submittedName>
</protein>
<name>A0A0B0MYG1_GOSAR</name>
<evidence type="ECO:0000256" key="1">
    <source>
        <dbReference type="SAM" id="Phobius"/>
    </source>
</evidence>
<proteinExistence type="predicted"/>
<sequence>MLESLLGVGLKFHHLSVIFRFGVIALLIISLFPQYLFVFCLGTM</sequence>
<reference evidence="3" key="1">
    <citation type="submission" date="2014-09" db="EMBL/GenBank/DDBJ databases">
        <authorList>
            <person name="Mudge J."/>
            <person name="Ramaraj T."/>
            <person name="Lindquist I.E."/>
            <person name="Bharti A.K."/>
            <person name="Sundararajan A."/>
            <person name="Cameron C.T."/>
            <person name="Woodward J.E."/>
            <person name="May G.D."/>
            <person name="Brubaker C."/>
            <person name="Broadhvest J."/>
            <person name="Wilkins T.A."/>
        </authorList>
    </citation>
    <scope>NUCLEOTIDE SEQUENCE</scope>
    <source>
        <strain evidence="3">cv. AKA8401</strain>
    </source>
</reference>
<dbReference type="AlphaFoldDB" id="A0A0B0MYG1"/>
<organism evidence="2 3">
    <name type="scientific">Gossypium arboreum</name>
    <name type="common">Tree cotton</name>
    <name type="synonym">Gossypium nanking</name>
    <dbReference type="NCBI Taxonomy" id="29729"/>
    <lineage>
        <taxon>Eukaryota</taxon>
        <taxon>Viridiplantae</taxon>
        <taxon>Streptophyta</taxon>
        <taxon>Embryophyta</taxon>
        <taxon>Tracheophyta</taxon>
        <taxon>Spermatophyta</taxon>
        <taxon>Magnoliopsida</taxon>
        <taxon>eudicotyledons</taxon>
        <taxon>Gunneridae</taxon>
        <taxon>Pentapetalae</taxon>
        <taxon>rosids</taxon>
        <taxon>malvids</taxon>
        <taxon>Malvales</taxon>
        <taxon>Malvaceae</taxon>
        <taxon>Malvoideae</taxon>
        <taxon>Gossypium</taxon>
    </lineage>
</organism>
<gene>
    <name evidence="2" type="ORF">F383_30379</name>
</gene>
<keyword evidence="3" id="KW-1185">Reference proteome</keyword>
<evidence type="ECO:0000313" key="3">
    <source>
        <dbReference type="Proteomes" id="UP000032142"/>
    </source>
</evidence>
<keyword evidence="1" id="KW-1133">Transmembrane helix</keyword>
<feature type="transmembrane region" description="Helical" evidence="1">
    <location>
        <begin position="17"/>
        <end position="41"/>
    </location>
</feature>
<comment type="caution">
    <text evidence="2">The sequence shown here is derived from an EMBL/GenBank/DDBJ whole genome shotgun (WGS) entry which is preliminary data.</text>
</comment>
<dbReference type="Proteomes" id="UP000032142">
    <property type="component" value="Unassembled WGS sequence"/>
</dbReference>
<keyword evidence="1" id="KW-0472">Membrane</keyword>
<accession>A0A0B0MYG1</accession>
<evidence type="ECO:0000313" key="2">
    <source>
        <dbReference type="EMBL" id="KHG05387.1"/>
    </source>
</evidence>
<keyword evidence="1" id="KW-0812">Transmembrane</keyword>
<dbReference type="EMBL" id="JRRC01429239">
    <property type="protein sequence ID" value="KHG05387.1"/>
    <property type="molecule type" value="Genomic_DNA"/>
</dbReference>